<name>A0ABW4SEC5_9BACL</name>
<evidence type="ECO:0000313" key="2">
    <source>
        <dbReference type="EMBL" id="MFD1927669.1"/>
    </source>
</evidence>
<feature type="chain" id="PRO_5045733213" description="DUF4878 domain-containing protein" evidence="1">
    <location>
        <begin position="23"/>
        <end position="127"/>
    </location>
</feature>
<evidence type="ECO:0008006" key="4">
    <source>
        <dbReference type="Google" id="ProtNLM"/>
    </source>
</evidence>
<keyword evidence="1" id="KW-0732">Signal</keyword>
<accession>A0ABW4SEC5</accession>
<gene>
    <name evidence="2" type="ORF">ACFSFY_06265</name>
</gene>
<keyword evidence="3" id="KW-1185">Reference proteome</keyword>
<dbReference type="EMBL" id="JBHUGI010000014">
    <property type="protein sequence ID" value="MFD1927669.1"/>
    <property type="molecule type" value="Genomic_DNA"/>
</dbReference>
<sequence length="127" mass="14296">MRKFIVLGILLLLFLVGCSTKTTDEKVATLVNNYLEAVETNDVSSMVKYADDIRFPDKAEQKEEYSSIIDEGINSNITGTKIVELKKVNETEFAATVEMIDEGNLTNFTFPVEKKKRGWKVIVGQDL</sequence>
<organism evidence="2 3">
    <name type="scientific">Sporosarcina siberiensis</name>
    <dbReference type="NCBI Taxonomy" id="1365606"/>
    <lineage>
        <taxon>Bacteria</taxon>
        <taxon>Bacillati</taxon>
        <taxon>Bacillota</taxon>
        <taxon>Bacilli</taxon>
        <taxon>Bacillales</taxon>
        <taxon>Caryophanaceae</taxon>
        <taxon>Sporosarcina</taxon>
    </lineage>
</organism>
<protein>
    <recommendedName>
        <fullName evidence="4">DUF4878 domain-containing protein</fullName>
    </recommendedName>
</protein>
<comment type="caution">
    <text evidence="2">The sequence shown here is derived from an EMBL/GenBank/DDBJ whole genome shotgun (WGS) entry which is preliminary data.</text>
</comment>
<evidence type="ECO:0000313" key="3">
    <source>
        <dbReference type="Proteomes" id="UP001597218"/>
    </source>
</evidence>
<dbReference type="RefSeq" id="WP_381536327.1">
    <property type="nucleotide sequence ID" value="NZ_JBHUGI010000014.1"/>
</dbReference>
<reference evidence="3" key="1">
    <citation type="journal article" date="2019" name="Int. J. Syst. Evol. Microbiol.">
        <title>The Global Catalogue of Microorganisms (GCM) 10K type strain sequencing project: providing services to taxonomists for standard genome sequencing and annotation.</title>
        <authorList>
            <consortium name="The Broad Institute Genomics Platform"/>
            <consortium name="The Broad Institute Genome Sequencing Center for Infectious Disease"/>
            <person name="Wu L."/>
            <person name="Ma J."/>
        </authorList>
    </citation>
    <scope>NUCLEOTIDE SEQUENCE [LARGE SCALE GENOMIC DNA]</scope>
    <source>
        <strain evidence="3">CGMCC 4.7177</strain>
    </source>
</reference>
<feature type="signal peptide" evidence="1">
    <location>
        <begin position="1"/>
        <end position="22"/>
    </location>
</feature>
<proteinExistence type="predicted"/>
<dbReference type="Proteomes" id="UP001597218">
    <property type="component" value="Unassembled WGS sequence"/>
</dbReference>
<dbReference type="PROSITE" id="PS51257">
    <property type="entry name" value="PROKAR_LIPOPROTEIN"/>
    <property type="match status" value="1"/>
</dbReference>
<evidence type="ECO:0000256" key="1">
    <source>
        <dbReference type="SAM" id="SignalP"/>
    </source>
</evidence>